<evidence type="ECO:0000256" key="8">
    <source>
        <dbReference type="ARBA" id="ARBA00023065"/>
    </source>
</evidence>
<sequence length="271" mass="29476">MRLPGEPEGVQLSTQVLAVGEEFEPPGARDFDLPAIFAGVTKPMLLVVASVVIIALFFLLSTRKSQLVPGKFQFLGESVYNIGRNTIAREQIGAKEFRPFVPLIVSLFTFVLVNNIYGIVPVIQFPTMSQIGFPLALALLVVYPVYHFVGIRKFGLGGYLKNQLFPPGAPKLVYLLLAPIEFFSKFVVNPLTLAVRVFAAMFAGHMLILVFALSGEFLLVYGDGLLKAVAGLSFLAVIAITFLEALIMSIQAYIFALLSASYIGMALAADH</sequence>
<dbReference type="Gene3D" id="1.20.120.220">
    <property type="entry name" value="ATP synthase, F0 complex, subunit A"/>
    <property type="match status" value="1"/>
</dbReference>
<evidence type="ECO:0000313" key="13">
    <source>
        <dbReference type="EMBL" id="QSB15852.1"/>
    </source>
</evidence>
<dbReference type="SUPFAM" id="SSF81336">
    <property type="entry name" value="F1F0 ATP synthase subunit A"/>
    <property type="match status" value="1"/>
</dbReference>
<feature type="transmembrane region" description="Helical" evidence="11">
    <location>
        <begin position="131"/>
        <end position="151"/>
    </location>
</feature>
<keyword evidence="8 11" id="KW-0406">Ion transport</keyword>
<keyword evidence="4 11" id="KW-0138">CF(0)</keyword>
<dbReference type="NCBIfam" id="TIGR01131">
    <property type="entry name" value="ATP_synt_6_or_A"/>
    <property type="match status" value="1"/>
</dbReference>
<keyword evidence="14" id="KW-1185">Reference proteome</keyword>
<keyword evidence="7 11" id="KW-1133">Transmembrane helix</keyword>
<name>A0A895YIH7_9ACTN</name>
<keyword evidence="9 11" id="KW-0472">Membrane</keyword>
<feature type="transmembrane region" description="Helical" evidence="11">
    <location>
        <begin position="100"/>
        <end position="119"/>
    </location>
</feature>
<dbReference type="PANTHER" id="PTHR11410">
    <property type="entry name" value="ATP SYNTHASE SUBUNIT A"/>
    <property type="match status" value="1"/>
</dbReference>
<dbReference type="InterPro" id="IPR000568">
    <property type="entry name" value="ATP_synth_F0_asu"/>
</dbReference>
<feature type="transmembrane region" description="Helical" evidence="11">
    <location>
        <begin position="172"/>
        <end position="188"/>
    </location>
</feature>
<evidence type="ECO:0000313" key="14">
    <source>
        <dbReference type="Proteomes" id="UP000662857"/>
    </source>
</evidence>
<evidence type="ECO:0000256" key="10">
    <source>
        <dbReference type="ARBA" id="ARBA00023310"/>
    </source>
</evidence>
<dbReference type="GO" id="GO:0005886">
    <property type="term" value="C:plasma membrane"/>
    <property type="evidence" value="ECO:0007669"/>
    <property type="project" value="UniProtKB-SubCell"/>
</dbReference>
<keyword evidence="5 11" id="KW-0812">Transmembrane</keyword>
<dbReference type="AlphaFoldDB" id="A0A895YIH7"/>
<dbReference type="InterPro" id="IPR045083">
    <property type="entry name" value="ATP_synth_F0_asu_bact/mt"/>
</dbReference>
<evidence type="ECO:0000256" key="9">
    <source>
        <dbReference type="ARBA" id="ARBA00023136"/>
    </source>
</evidence>
<keyword evidence="6 11" id="KW-0375">Hydrogen ion transport</keyword>
<feature type="transmembrane region" description="Helical" evidence="11">
    <location>
        <begin position="35"/>
        <end position="60"/>
    </location>
</feature>
<dbReference type="HAMAP" id="MF_01393">
    <property type="entry name" value="ATP_synth_a_bact"/>
    <property type="match status" value="1"/>
</dbReference>
<dbReference type="PANTHER" id="PTHR11410:SF0">
    <property type="entry name" value="ATP SYNTHASE SUBUNIT A"/>
    <property type="match status" value="1"/>
</dbReference>
<evidence type="ECO:0000256" key="5">
    <source>
        <dbReference type="ARBA" id="ARBA00022692"/>
    </source>
</evidence>
<comment type="similarity">
    <text evidence="2 11 12">Belongs to the ATPase A chain family.</text>
</comment>
<keyword evidence="10 11" id="KW-0066">ATP synthesis</keyword>
<evidence type="ECO:0000256" key="11">
    <source>
        <dbReference type="HAMAP-Rule" id="MF_01393"/>
    </source>
</evidence>
<evidence type="ECO:0000256" key="12">
    <source>
        <dbReference type="RuleBase" id="RU000483"/>
    </source>
</evidence>
<evidence type="ECO:0000256" key="1">
    <source>
        <dbReference type="ARBA" id="ARBA00004141"/>
    </source>
</evidence>
<evidence type="ECO:0000256" key="7">
    <source>
        <dbReference type="ARBA" id="ARBA00022989"/>
    </source>
</evidence>
<dbReference type="EMBL" id="CP070499">
    <property type="protein sequence ID" value="QSB15852.1"/>
    <property type="molecule type" value="Genomic_DNA"/>
</dbReference>
<gene>
    <name evidence="11 13" type="primary">atpB</name>
    <name evidence="13" type="ORF">JQS43_05825</name>
</gene>
<dbReference type="PRINTS" id="PR00123">
    <property type="entry name" value="ATPASEA"/>
</dbReference>
<comment type="subcellular location">
    <subcellularLocation>
        <location evidence="11 12">Cell membrane</location>
        <topology evidence="11 12">Multi-pass membrane protein</topology>
    </subcellularLocation>
    <subcellularLocation>
        <location evidence="1">Membrane</location>
        <topology evidence="1">Multi-pass membrane protein</topology>
    </subcellularLocation>
</comment>
<dbReference type="Pfam" id="PF00119">
    <property type="entry name" value="ATP-synt_A"/>
    <property type="match status" value="1"/>
</dbReference>
<proteinExistence type="inferred from homology"/>
<keyword evidence="3 11" id="KW-0813">Transport</keyword>
<evidence type="ECO:0000256" key="6">
    <source>
        <dbReference type="ARBA" id="ARBA00022781"/>
    </source>
</evidence>
<dbReference type="InterPro" id="IPR035908">
    <property type="entry name" value="F0_ATP_A_sf"/>
</dbReference>
<feature type="transmembrane region" description="Helical" evidence="11">
    <location>
        <begin position="194"/>
        <end position="213"/>
    </location>
</feature>
<evidence type="ECO:0000256" key="4">
    <source>
        <dbReference type="ARBA" id="ARBA00022547"/>
    </source>
</evidence>
<evidence type="ECO:0000256" key="3">
    <source>
        <dbReference type="ARBA" id="ARBA00022448"/>
    </source>
</evidence>
<feature type="transmembrane region" description="Helical" evidence="11">
    <location>
        <begin position="225"/>
        <end position="246"/>
    </location>
</feature>
<comment type="function">
    <text evidence="11 12">Key component of the proton channel; it plays a direct role in the translocation of protons across the membrane.</text>
</comment>
<reference evidence="13" key="1">
    <citation type="submission" date="2021-02" db="EMBL/GenBank/DDBJ databases">
        <title>Natrosporangium hydrolyticum gen. nov., sp. nov, a haloalkaliphilic actinobacterium from a soda solonchak soil.</title>
        <authorList>
            <person name="Sorokin D.Y."/>
            <person name="Khijniak T.V."/>
            <person name="Zakharycheva A.P."/>
            <person name="Boueva O.V."/>
            <person name="Ariskina E.V."/>
            <person name="Hahnke R.L."/>
            <person name="Bunk B."/>
            <person name="Sproer C."/>
            <person name="Schumann P."/>
            <person name="Evtushenko L.I."/>
            <person name="Kublanov I.V."/>
        </authorList>
    </citation>
    <scope>NUCLEOTIDE SEQUENCE</scope>
    <source>
        <strain evidence="13">DSM 106523</strain>
    </source>
</reference>
<keyword evidence="11" id="KW-1003">Cell membrane</keyword>
<organism evidence="13 14">
    <name type="scientific">Natronosporangium hydrolyticum</name>
    <dbReference type="NCBI Taxonomy" id="2811111"/>
    <lineage>
        <taxon>Bacteria</taxon>
        <taxon>Bacillati</taxon>
        <taxon>Actinomycetota</taxon>
        <taxon>Actinomycetes</taxon>
        <taxon>Micromonosporales</taxon>
        <taxon>Micromonosporaceae</taxon>
        <taxon>Natronosporangium</taxon>
    </lineage>
</organism>
<dbReference type="KEGG" id="nhy:JQS43_05825"/>
<evidence type="ECO:0000256" key="2">
    <source>
        <dbReference type="ARBA" id="ARBA00006810"/>
    </source>
</evidence>
<dbReference type="CDD" id="cd00310">
    <property type="entry name" value="ATP-synt_Fo_a_6"/>
    <property type="match status" value="1"/>
</dbReference>
<accession>A0A895YIH7</accession>
<dbReference type="Proteomes" id="UP000662857">
    <property type="component" value="Chromosome"/>
</dbReference>
<dbReference type="GO" id="GO:0045259">
    <property type="term" value="C:proton-transporting ATP synthase complex"/>
    <property type="evidence" value="ECO:0007669"/>
    <property type="project" value="UniProtKB-KW"/>
</dbReference>
<dbReference type="GO" id="GO:0046933">
    <property type="term" value="F:proton-transporting ATP synthase activity, rotational mechanism"/>
    <property type="evidence" value="ECO:0007669"/>
    <property type="project" value="UniProtKB-UniRule"/>
</dbReference>
<protein>
    <recommendedName>
        <fullName evidence="11 12">ATP synthase subunit a</fullName>
    </recommendedName>
    <alternativeName>
        <fullName evidence="11">ATP synthase F0 sector subunit a</fullName>
    </alternativeName>
    <alternativeName>
        <fullName evidence="11">F-ATPase subunit 6</fullName>
    </alternativeName>
</protein>